<dbReference type="Proteomes" id="UP000593627">
    <property type="component" value="Segment"/>
</dbReference>
<dbReference type="GO" id="GO:0004519">
    <property type="term" value="F:endonuclease activity"/>
    <property type="evidence" value="ECO:0007669"/>
    <property type="project" value="UniProtKB-KW"/>
</dbReference>
<protein>
    <submittedName>
        <fullName evidence="1">Putative HNH endonuclease</fullName>
    </submittedName>
</protein>
<name>A0A7M1RYN8_9CAUD</name>
<keyword evidence="2" id="KW-1185">Reference proteome</keyword>
<organism evidence="1 2">
    <name type="scientific">uncultured phage cr112_1</name>
    <dbReference type="NCBI Taxonomy" id="2772072"/>
    <lineage>
        <taxon>Viruses</taxon>
        <taxon>Duplodnaviria</taxon>
        <taxon>Heunggongvirae</taxon>
        <taxon>Uroviricota</taxon>
        <taxon>Caudoviricetes</taxon>
        <taxon>Crassvirales</taxon>
        <taxon>Steigviridae</taxon>
        <taxon>Asinivirinae</taxon>
        <taxon>Kehishuvirus</taxon>
        <taxon>Kehishuvirus splanchnicus</taxon>
    </lineage>
</organism>
<keyword evidence="1" id="KW-0255">Endonuclease</keyword>
<dbReference type="GeneID" id="65129830"/>
<keyword evidence="1" id="KW-0540">Nuclease</keyword>
<proteinExistence type="predicted"/>
<dbReference type="KEGG" id="vg:65129830"/>
<accession>A0A7M1RYN8</accession>
<sequence>MLKICKVCGQYKEESEFPIHSAGRLRSTCKECWNKQNREKRNPEKERQRGKEYYQKNKARVIERTKQWAKDNPEKRREIVREMRNRRYQEFLKLKESLSCIICGESDPACIDFHHLDENQKEYQISDLVMSREKMVEELKKCVPVCANCHRKIHYYGSDKYPQLNRFEEQ</sequence>
<keyword evidence="1" id="KW-0378">Hydrolase</keyword>
<evidence type="ECO:0000313" key="2">
    <source>
        <dbReference type="Proteomes" id="UP000593627"/>
    </source>
</evidence>
<dbReference type="RefSeq" id="YP_010111442.1">
    <property type="nucleotide sequence ID" value="NC_055881.1"/>
</dbReference>
<evidence type="ECO:0000313" key="1">
    <source>
        <dbReference type="EMBL" id="QOR59284.1"/>
    </source>
</evidence>
<reference evidence="1 2" key="1">
    <citation type="submission" date="2020-07" db="EMBL/GenBank/DDBJ databases">
        <title>Taxonomic proposal: Crassvirales, a new order of highly abundant and diverse bacterial viruses.</title>
        <authorList>
            <person name="Shkoporov A.N."/>
            <person name="Stockdale S.R."/>
            <person name="Guerin E."/>
            <person name="Ross R.P."/>
            <person name="Hill C."/>
        </authorList>
    </citation>
    <scope>NUCLEOTIDE SEQUENCE [LARGE SCALE GENOMIC DNA]</scope>
</reference>
<dbReference type="EMBL" id="MT774388">
    <property type="protein sequence ID" value="QOR59284.1"/>
    <property type="molecule type" value="Genomic_DNA"/>
</dbReference>